<dbReference type="GO" id="GO:0016757">
    <property type="term" value="F:glycosyltransferase activity"/>
    <property type="evidence" value="ECO:0007669"/>
    <property type="project" value="InterPro"/>
</dbReference>
<dbReference type="Gene3D" id="3.40.50.2000">
    <property type="entry name" value="Glycogen Phosphorylase B"/>
    <property type="match status" value="1"/>
</dbReference>
<dbReference type="EMBL" id="KY052832">
    <property type="protein sequence ID" value="ASF00400.1"/>
    <property type="molecule type" value="Genomic_DNA"/>
</dbReference>
<dbReference type="Gene3D" id="3.40.50.11930">
    <property type="match status" value="1"/>
</dbReference>
<evidence type="ECO:0000259" key="1">
    <source>
        <dbReference type="Pfam" id="PF00534"/>
    </source>
</evidence>
<dbReference type="SUPFAM" id="SSF53756">
    <property type="entry name" value="UDP-Glycosyltransferase/glycogen phosphorylase"/>
    <property type="match status" value="1"/>
</dbReference>
<dbReference type="PANTHER" id="PTHR46656:SF3">
    <property type="entry name" value="PUTATIVE-RELATED"/>
    <property type="match status" value="1"/>
</dbReference>
<dbReference type="InterPro" id="IPR001296">
    <property type="entry name" value="Glyco_trans_1"/>
</dbReference>
<organism evidence="2">
    <name type="scientific">uncultured virus</name>
    <dbReference type="NCBI Taxonomy" id="340016"/>
    <lineage>
        <taxon>Viruses</taxon>
        <taxon>environmental samples</taxon>
    </lineage>
</organism>
<evidence type="ECO:0000313" key="2">
    <source>
        <dbReference type="EMBL" id="ASF00400.1"/>
    </source>
</evidence>
<dbReference type="Pfam" id="PF00534">
    <property type="entry name" value="Glycos_transf_1"/>
    <property type="match status" value="1"/>
</dbReference>
<sequence>MVEQVTKMKGYVPKGERQKIILMCDDARTNSGIATVAREIILHTAHKYNILQIGAAMKHPDEGKRFDLSESINEAAGIPDADVQILANSGYGTPDLVRQMLKYEKPDAIFIITDPRYWAWLFQIENEVRKHCPIVYLNIWDDYPAPMYNKEYYESCDLLMGISKQTVNINKLVLGDKAKNKVISYVPHGLNSKLFYPIDEFSPNYNKFLKFKEELFGGKEYEFVAFFNSRNIRRKQIPDTIWAYKQFVDKLTPKQAEQCAMVLHTNPIDNNGTDLFAVIDALCGEDSDKYNFIFSNKRLVPEEMNLLYNCTDVQIQLTSNEGWGLSLTEAMLVGNPIIANVTGGMQDQMRFTDEKGNWFTPCKNIPSNNTGTYKKHGKWAFPVFPSNISIQGSVPTPYIFDDRCSASDAANRLYEVWEIGSEERKIRGNAGRKWALGDEAGFTAEKMAYRIIDSLNELFKTWTPREKYELLKVEDKNVKFAPHKLEY</sequence>
<reference evidence="2" key="1">
    <citation type="submission" date="2016-10" db="EMBL/GenBank/DDBJ databases">
        <authorList>
            <person name="Varghese N."/>
        </authorList>
    </citation>
    <scope>NUCLEOTIDE SEQUENCE</scope>
</reference>
<proteinExistence type="predicted"/>
<accession>A0A218MM78</accession>
<dbReference type="PANTHER" id="PTHR46656">
    <property type="entry name" value="PUTATIVE-RELATED"/>
    <property type="match status" value="1"/>
</dbReference>
<keyword evidence="2" id="KW-0808">Transferase</keyword>
<protein>
    <submittedName>
        <fullName evidence="2">Putative glycosyltransferase</fullName>
    </submittedName>
</protein>
<feature type="domain" description="Glycosyl transferase family 1" evidence="1">
    <location>
        <begin position="301"/>
        <end position="362"/>
    </location>
</feature>
<reference evidence="2" key="2">
    <citation type="journal article" date="2017" name="Nat. Commun.">
        <title>Single-virus genomics reveals hidden cosmopolitan and abundant viruses.</title>
        <authorList>
            <person name="Martinez-Hernandez F."/>
            <person name="Fornas O."/>
            <person name="Lluesma Gomez M."/>
            <person name="Bolduc B."/>
            <person name="de la Cruz Pena M.J."/>
            <person name="Martinez J.M."/>
            <person name="Anton J."/>
            <person name="Gasol J.M."/>
            <person name="Rosselli R."/>
            <person name="Rodriguez-Valera F."/>
            <person name="Sullivan M.B."/>
            <person name="Acinas S.G."/>
            <person name="Martinez-Garcia M."/>
        </authorList>
    </citation>
    <scope>NUCLEOTIDE SEQUENCE</scope>
</reference>
<name>A0A218MM78_9VIRU</name>